<organism evidence="1 2">
    <name type="scientific">Malassezia restricta (strain ATCC 96810 / NBRC 103918 / CBS 7877)</name>
    <name type="common">Seborrheic dermatitis infection agent</name>
    <dbReference type="NCBI Taxonomy" id="425264"/>
    <lineage>
        <taxon>Eukaryota</taxon>
        <taxon>Fungi</taxon>
        <taxon>Dikarya</taxon>
        <taxon>Basidiomycota</taxon>
        <taxon>Ustilaginomycotina</taxon>
        <taxon>Malasseziomycetes</taxon>
        <taxon>Malasseziales</taxon>
        <taxon>Malasseziaceae</taxon>
        <taxon>Malassezia</taxon>
    </lineage>
</organism>
<keyword evidence="2" id="KW-1185">Reference proteome</keyword>
<proteinExistence type="predicted"/>
<dbReference type="Proteomes" id="UP000269793">
    <property type="component" value="Chromosome VI"/>
</dbReference>
<dbReference type="EMBL" id="CP033153">
    <property type="protein sequence ID" value="AYO44283.1"/>
    <property type="molecule type" value="Genomic_DNA"/>
</dbReference>
<name>A0A3G2S898_MALR7</name>
<dbReference type="OrthoDB" id="2130750at2759"/>
<gene>
    <name evidence="1" type="ORF">DNF11_3333</name>
</gene>
<dbReference type="VEuPathDB" id="FungiDB:DNF11_3333"/>
<evidence type="ECO:0000313" key="1">
    <source>
        <dbReference type="EMBL" id="AYO44283.1"/>
    </source>
</evidence>
<accession>A0A3G2S898</accession>
<reference evidence="1 2" key="1">
    <citation type="submission" date="2018-10" db="EMBL/GenBank/DDBJ databases">
        <title>Complete genome sequence of Malassezia restricta CBS 7877.</title>
        <authorList>
            <person name="Morand S.C."/>
            <person name="Bertignac M."/>
            <person name="Iltis A."/>
            <person name="Kolder I."/>
            <person name="Pirovano W."/>
            <person name="Jourdain R."/>
            <person name="Clavaud C."/>
        </authorList>
    </citation>
    <scope>NUCLEOTIDE SEQUENCE [LARGE SCALE GENOMIC DNA]</scope>
    <source>
        <strain evidence="1 2">CBS 7877</strain>
    </source>
</reference>
<sequence>MQDEVPAFQALYTERAHAFHAQWQRDMLALLDDPSGADISWPTHTAHKPIVYARMHGVLSRLLFPRRGWRWWRPRPLDPPVLHALLEWMYTGLSHPRLADDLSRTARVPHADMEACLAHSFDQDAERIMAYALASKPKSDIWHHIVAHRWPHMPSTLRLAPAAQHQLAWLVCTGHLHPSSPCTASEWLSLTDALASHHWPEAAQLIAAYAMITWDTQACAPLVTKPYVLADTAFWECMPQCPRAAALLPTVPPTWRAHLLSCVMAHASGDTCLAYIDAVRHYGLDADRLSLVPLTTEPRQDVLPSARAWPHILDTCSPLLSYILHLLTSRLDVHNAPRMYEYVVGHILLPDDGPIPTKDALRVVEQAQQDIVQFLHAHWVHVRAARGFDALPRWCLKELSDELRIDAPDLTLDYTPTSSATG</sequence>
<protein>
    <submittedName>
        <fullName evidence="1">Uncharacterized protein</fullName>
    </submittedName>
</protein>
<evidence type="ECO:0000313" key="2">
    <source>
        <dbReference type="Proteomes" id="UP000269793"/>
    </source>
</evidence>
<dbReference type="AlphaFoldDB" id="A0A3G2S898"/>